<comment type="similarity">
    <text evidence="7">Belongs to the organic radical-activating enzymes family.</text>
</comment>
<keyword evidence="4" id="KW-0479">Metal-binding</keyword>
<dbReference type="InterPro" id="IPR012837">
    <property type="entry name" value="NrdG"/>
</dbReference>
<dbReference type="Proteomes" id="UP000192738">
    <property type="component" value="Unassembled WGS sequence"/>
</dbReference>
<keyword evidence="9" id="KW-1185">Reference proteome</keyword>
<dbReference type="EMBL" id="FWXI01000007">
    <property type="protein sequence ID" value="SMC70878.1"/>
    <property type="molecule type" value="Genomic_DNA"/>
</dbReference>
<dbReference type="SFLD" id="SFLDF00299">
    <property type="entry name" value="anaerobic_ribonucleoside-triph"/>
    <property type="match status" value="1"/>
</dbReference>
<comment type="function">
    <text evidence="7">Activation of anaerobic ribonucleoside-triphosphate reductase under anaerobic conditions by generation of an organic free radical, using S-adenosylmethionine and reduced flavodoxin as cosubstrates to produce 5'-deoxy-adenosine.</text>
</comment>
<protein>
    <recommendedName>
        <fullName evidence="7">Anaerobic ribonucleoside-triphosphate reductase-activating protein</fullName>
        <ecNumber evidence="7">1.97.1.-</ecNumber>
    </recommendedName>
</protein>
<dbReference type="AlphaFoldDB" id="A0A1W2BEU4"/>
<dbReference type="STRING" id="112901.SAMN04488500_10799"/>
<dbReference type="GO" id="GO:0051539">
    <property type="term" value="F:4 iron, 4 sulfur cluster binding"/>
    <property type="evidence" value="ECO:0007669"/>
    <property type="project" value="UniProtKB-KW"/>
</dbReference>
<sequence length="194" mass="20901">MNVQGKNRQGGLINMAAFLPKSVVNGPGLRAVVWVQGCPRRCQGCFNQDMLEFKDNQVVSAEELASSILAIQGINGVTFSGGEPFAQADSIAELAEYLAIQGLTITIFTGYTYQELKAAANPGWNRLLAVADLLVAGPYVKERPSNEYLLGSANQELIFLTDRLREHPDFTKNAGHAREFSIDAAGNIVISGLG</sequence>
<dbReference type="PANTHER" id="PTHR30352">
    <property type="entry name" value="PYRUVATE FORMATE-LYASE-ACTIVATING ENZYME"/>
    <property type="match status" value="1"/>
</dbReference>
<dbReference type="EC" id="1.97.1.-" evidence="7"/>
<comment type="cofactor">
    <cofactor evidence="1">
        <name>[4Fe-4S] cluster</name>
        <dbReference type="ChEBI" id="CHEBI:49883"/>
    </cofactor>
</comment>
<dbReference type="SUPFAM" id="SSF102114">
    <property type="entry name" value="Radical SAM enzymes"/>
    <property type="match status" value="1"/>
</dbReference>
<dbReference type="InterPro" id="IPR058240">
    <property type="entry name" value="rSAM_sf"/>
</dbReference>
<evidence type="ECO:0000256" key="1">
    <source>
        <dbReference type="ARBA" id="ARBA00001966"/>
    </source>
</evidence>
<dbReference type="RefSeq" id="WP_084575610.1">
    <property type="nucleotide sequence ID" value="NZ_CP155572.1"/>
</dbReference>
<evidence type="ECO:0000256" key="6">
    <source>
        <dbReference type="ARBA" id="ARBA00023014"/>
    </source>
</evidence>
<evidence type="ECO:0000256" key="7">
    <source>
        <dbReference type="PIRNR" id="PIRNR000368"/>
    </source>
</evidence>
<dbReference type="OrthoDB" id="9782387at2"/>
<dbReference type="Gene3D" id="3.20.20.70">
    <property type="entry name" value="Aldolase class I"/>
    <property type="match status" value="1"/>
</dbReference>
<evidence type="ECO:0000313" key="9">
    <source>
        <dbReference type="Proteomes" id="UP000192738"/>
    </source>
</evidence>
<dbReference type="GO" id="GO:0046872">
    <property type="term" value="F:metal ion binding"/>
    <property type="evidence" value="ECO:0007669"/>
    <property type="project" value="UniProtKB-KW"/>
</dbReference>
<keyword evidence="3" id="KW-0949">S-adenosyl-L-methionine</keyword>
<dbReference type="SFLD" id="SFLDG01063">
    <property type="entry name" value="activating_enzymes__group_1"/>
    <property type="match status" value="1"/>
</dbReference>
<accession>A0A1W2BEU4</accession>
<keyword evidence="7" id="KW-0560">Oxidoreductase</keyword>
<dbReference type="PIRSF" id="PIRSF000368">
    <property type="entry name" value="NrdG"/>
    <property type="match status" value="1"/>
</dbReference>
<keyword evidence="2" id="KW-0004">4Fe-4S</keyword>
<evidence type="ECO:0000256" key="2">
    <source>
        <dbReference type="ARBA" id="ARBA00022485"/>
    </source>
</evidence>
<name>A0A1W2BEU4_9FIRM</name>
<dbReference type="GO" id="GO:0043365">
    <property type="term" value="F:[formate-C-acetyltransferase]-activating enzyme activity"/>
    <property type="evidence" value="ECO:0007669"/>
    <property type="project" value="InterPro"/>
</dbReference>
<proteinExistence type="inferred from homology"/>
<dbReference type="CDD" id="cd01335">
    <property type="entry name" value="Radical_SAM"/>
    <property type="match status" value="1"/>
</dbReference>
<reference evidence="8 9" key="1">
    <citation type="submission" date="2017-04" db="EMBL/GenBank/DDBJ databases">
        <authorList>
            <person name="Afonso C.L."/>
            <person name="Miller P.J."/>
            <person name="Scott M.A."/>
            <person name="Spackman E."/>
            <person name="Goraichik I."/>
            <person name="Dimitrov K.M."/>
            <person name="Suarez D.L."/>
            <person name="Swayne D.E."/>
        </authorList>
    </citation>
    <scope>NUCLEOTIDE SEQUENCE [LARGE SCALE GENOMIC DNA]</scope>
    <source>
        <strain evidence="8 9">DSM 5090</strain>
    </source>
</reference>
<keyword evidence="5" id="KW-0408">Iron</keyword>
<dbReference type="Pfam" id="PF13353">
    <property type="entry name" value="Fer4_12"/>
    <property type="match status" value="1"/>
</dbReference>
<evidence type="ECO:0000256" key="3">
    <source>
        <dbReference type="ARBA" id="ARBA00022691"/>
    </source>
</evidence>
<dbReference type="SFLD" id="SFLDS00029">
    <property type="entry name" value="Radical_SAM"/>
    <property type="match status" value="1"/>
</dbReference>
<dbReference type="InterPro" id="IPR034457">
    <property type="entry name" value="Organic_radical-activating"/>
</dbReference>
<dbReference type="InterPro" id="IPR007197">
    <property type="entry name" value="rSAM"/>
</dbReference>
<evidence type="ECO:0000256" key="5">
    <source>
        <dbReference type="ARBA" id="ARBA00023004"/>
    </source>
</evidence>
<dbReference type="GO" id="GO:0004748">
    <property type="term" value="F:ribonucleoside-diphosphate reductase activity, thioredoxin disulfide as acceptor"/>
    <property type="evidence" value="ECO:0007669"/>
    <property type="project" value="TreeGrafter"/>
</dbReference>
<keyword evidence="6" id="KW-0411">Iron-sulfur</keyword>
<organism evidence="8 9">
    <name type="scientific">Sporomusa malonica</name>
    <dbReference type="NCBI Taxonomy" id="112901"/>
    <lineage>
        <taxon>Bacteria</taxon>
        <taxon>Bacillati</taxon>
        <taxon>Bacillota</taxon>
        <taxon>Negativicutes</taxon>
        <taxon>Selenomonadales</taxon>
        <taxon>Sporomusaceae</taxon>
        <taxon>Sporomusa</taxon>
    </lineage>
</organism>
<dbReference type="InterPro" id="IPR013785">
    <property type="entry name" value="Aldolase_TIM"/>
</dbReference>
<evidence type="ECO:0000313" key="8">
    <source>
        <dbReference type="EMBL" id="SMC70878.1"/>
    </source>
</evidence>
<gene>
    <name evidence="8" type="ORF">SAMN04488500_10799</name>
</gene>
<dbReference type="SFLD" id="SFLDG01066">
    <property type="entry name" value="organic_radical-activating_enz"/>
    <property type="match status" value="1"/>
</dbReference>
<evidence type="ECO:0000256" key="4">
    <source>
        <dbReference type="ARBA" id="ARBA00022723"/>
    </source>
</evidence>
<dbReference type="PANTHER" id="PTHR30352:SF2">
    <property type="entry name" value="ANAEROBIC RIBONUCLEOSIDE-TRIPHOSPHATE REDUCTASE-ACTIVATING PROTEIN"/>
    <property type="match status" value="1"/>
</dbReference>